<dbReference type="AlphaFoldDB" id="A0A2U2BU32"/>
<sequence>MTENVARPRPGRRPGPRSLPPACLPPRRRGTGGIPRRSSSTTGRATDFIPDLIRDPPRSASAGRSIPRIERVSGQLLEVDPIGYEDQMNLYAYVGNDPFNATDPSGECAATPEEGQSSGGSCEDPLPSGESLTERDTSRGQGSGEYGSPRSGGRTHNGIDIQAEEGAPVVASGEGRVVAVDDPDGYGTGAEIYHPDGSVTRYHHMEDRAVENGDSVEAGDQIGTVGRTGNVPQNADAHLHFEAVVDNQRIDPNDALKDEDRYE</sequence>
<dbReference type="InterPro" id="IPR022385">
    <property type="entry name" value="Rhs_assc_core"/>
</dbReference>
<gene>
    <name evidence="3" type="ORF">DDZ18_07375</name>
</gene>
<name>A0A2U2BU32_9PROT</name>
<evidence type="ECO:0000256" key="1">
    <source>
        <dbReference type="SAM" id="MobiDB-lite"/>
    </source>
</evidence>
<comment type="caution">
    <text evidence="3">The sequence shown here is derived from an EMBL/GenBank/DDBJ whole genome shotgun (WGS) entry which is preliminary data.</text>
</comment>
<dbReference type="SUPFAM" id="SSF51261">
    <property type="entry name" value="Duplicated hybrid motif"/>
    <property type="match status" value="1"/>
</dbReference>
<reference evidence="4" key="1">
    <citation type="submission" date="2018-05" db="EMBL/GenBank/DDBJ databases">
        <authorList>
            <person name="Liu B.-T."/>
        </authorList>
    </citation>
    <scope>NUCLEOTIDE SEQUENCE [LARGE SCALE GENOMIC DNA]</scope>
    <source>
        <strain evidence="4">WD6-1</strain>
    </source>
</reference>
<organism evidence="3 4">
    <name type="scientific">Marinicauda salina</name>
    <dbReference type="NCBI Taxonomy" id="2135793"/>
    <lineage>
        <taxon>Bacteria</taxon>
        <taxon>Pseudomonadati</taxon>
        <taxon>Pseudomonadota</taxon>
        <taxon>Alphaproteobacteria</taxon>
        <taxon>Maricaulales</taxon>
        <taxon>Maricaulaceae</taxon>
        <taxon>Marinicauda</taxon>
    </lineage>
</organism>
<dbReference type="CDD" id="cd12797">
    <property type="entry name" value="M23_peptidase"/>
    <property type="match status" value="1"/>
</dbReference>
<keyword evidence="4" id="KW-1185">Reference proteome</keyword>
<dbReference type="EMBL" id="QEXV01000003">
    <property type="protein sequence ID" value="PWE17484.1"/>
    <property type="molecule type" value="Genomic_DNA"/>
</dbReference>
<feature type="compositionally biased region" description="Low complexity" evidence="1">
    <location>
        <begin position="34"/>
        <end position="44"/>
    </location>
</feature>
<dbReference type="PANTHER" id="PTHR21666">
    <property type="entry name" value="PEPTIDASE-RELATED"/>
    <property type="match status" value="1"/>
</dbReference>
<evidence type="ECO:0000259" key="2">
    <source>
        <dbReference type="Pfam" id="PF01551"/>
    </source>
</evidence>
<dbReference type="Pfam" id="PF01551">
    <property type="entry name" value="Peptidase_M23"/>
    <property type="match status" value="1"/>
</dbReference>
<dbReference type="InterPro" id="IPR050570">
    <property type="entry name" value="Cell_wall_metabolism_enzyme"/>
</dbReference>
<feature type="region of interest" description="Disordered" evidence="1">
    <location>
        <begin position="1"/>
        <end position="73"/>
    </location>
</feature>
<dbReference type="RefSeq" id="WP_109252715.1">
    <property type="nucleotide sequence ID" value="NZ_QEXV01000003.1"/>
</dbReference>
<dbReference type="PANTHER" id="PTHR21666:SF270">
    <property type="entry name" value="MUREIN HYDROLASE ACTIVATOR ENVC"/>
    <property type="match status" value="1"/>
</dbReference>
<accession>A0A2U2BU32</accession>
<dbReference type="InterPro" id="IPR016047">
    <property type="entry name" value="M23ase_b-sheet_dom"/>
</dbReference>
<feature type="region of interest" description="Disordered" evidence="1">
    <location>
        <begin position="95"/>
        <end position="172"/>
    </location>
</feature>
<dbReference type="Gene3D" id="2.180.10.10">
    <property type="entry name" value="RHS repeat-associated core"/>
    <property type="match status" value="1"/>
</dbReference>
<protein>
    <recommendedName>
        <fullName evidence="2">M23ase beta-sheet core domain-containing protein</fullName>
    </recommendedName>
</protein>
<dbReference type="GO" id="GO:0004222">
    <property type="term" value="F:metalloendopeptidase activity"/>
    <property type="evidence" value="ECO:0007669"/>
    <property type="project" value="TreeGrafter"/>
</dbReference>
<evidence type="ECO:0000313" key="3">
    <source>
        <dbReference type="EMBL" id="PWE17484.1"/>
    </source>
</evidence>
<feature type="domain" description="M23ase beta-sheet core" evidence="2">
    <location>
        <begin position="155"/>
        <end position="252"/>
    </location>
</feature>
<dbReference type="InterPro" id="IPR011055">
    <property type="entry name" value="Dup_hybrid_motif"/>
</dbReference>
<dbReference type="NCBIfam" id="TIGR03696">
    <property type="entry name" value="Rhs_assc_core"/>
    <property type="match status" value="1"/>
</dbReference>
<proteinExistence type="predicted"/>
<dbReference type="Gene3D" id="2.70.70.10">
    <property type="entry name" value="Glucose Permease (Domain IIA)"/>
    <property type="match status" value="1"/>
</dbReference>
<evidence type="ECO:0000313" key="4">
    <source>
        <dbReference type="Proteomes" id="UP000245168"/>
    </source>
</evidence>
<dbReference type="Proteomes" id="UP000245168">
    <property type="component" value="Unassembled WGS sequence"/>
</dbReference>